<dbReference type="EMBL" id="CM042010">
    <property type="protein sequence ID" value="KAI3780594.1"/>
    <property type="molecule type" value="Genomic_DNA"/>
</dbReference>
<gene>
    <name evidence="1" type="ORF">L2E82_10578</name>
</gene>
<accession>A0ACB9GAF9</accession>
<comment type="caution">
    <text evidence="1">The sequence shown here is derived from an EMBL/GenBank/DDBJ whole genome shotgun (WGS) entry which is preliminary data.</text>
</comment>
<reference evidence="1 2" key="2">
    <citation type="journal article" date="2022" name="Mol. Ecol. Resour.">
        <title>The genomes of chicory, endive, great burdock and yacon provide insights into Asteraceae paleo-polyploidization history and plant inulin production.</title>
        <authorList>
            <person name="Fan W."/>
            <person name="Wang S."/>
            <person name="Wang H."/>
            <person name="Wang A."/>
            <person name="Jiang F."/>
            <person name="Liu H."/>
            <person name="Zhao H."/>
            <person name="Xu D."/>
            <person name="Zhang Y."/>
        </authorList>
    </citation>
    <scope>NUCLEOTIDE SEQUENCE [LARGE SCALE GENOMIC DNA]</scope>
    <source>
        <strain evidence="2">cv. Punajuju</strain>
        <tissue evidence="1">Leaves</tissue>
    </source>
</reference>
<evidence type="ECO:0000313" key="2">
    <source>
        <dbReference type="Proteomes" id="UP001055811"/>
    </source>
</evidence>
<protein>
    <submittedName>
        <fullName evidence="1">Uncharacterized protein</fullName>
    </submittedName>
</protein>
<proteinExistence type="predicted"/>
<organism evidence="1 2">
    <name type="scientific">Cichorium intybus</name>
    <name type="common">Chicory</name>
    <dbReference type="NCBI Taxonomy" id="13427"/>
    <lineage>
        <taxon>Eukaryota</taxon>
        <taxon>Viridiplantae</taxon>
        <taxon>Streptophyta</taxon>
        <taxon>Embryophyta</taxon>
        <taxon>Tracheophyta</taxon>
        <taxon>Spermatophyta</taxon>
        <taxon>Magnoliopsida</taxon>
        <taxon>eudicotyledons</taxon>
        <taxon>Gunneridae</taxon>
        <taxon>Pentapetalae</taxon>
        <taxon>asterids</taxon>
        <taxon>campanulids</taxon>
        <taxon>Asterales</taxon>
        <taxon>Asteraceae</taxon>
        <taxon>Cichorioideae</taxon>
        <taxon>Cichorieae</taxon>
        <taxon>Cichoriinae</taxon>
        <taxon>Cichorium</taxon>
    </lineage>
</organism>
<sequence>MVIAVLLFLLVSIKLSLDVSMNRNCRPLFRFRVEAGFSLIMAILLSFSIFMARENFLMAFTFIVCISNFHDALLDLLIRSLTWFYHAIRAIPVVDLQCVIQQEQQQEVAETEGDFYDNDGDFVTVDIVQEDMCCTN</sequence>
<dbReference type="Proteomes" id="UP001055811">
    <property type="component" value="Linkage Group LG02"/>
</dbReference>
<name>A0ACB9GAF9_CICIN</name>
<evidence type="ECO:0000313" key="1">
    <source>
        <dbReference type="EMBL" id="KAI3780594.1"/>
    </source>
</evidence>
<reference evidence="2" key="1">
    <citation type="journal article" date="2022" name="Mol. Ecol. Resour.">
        <title>The genomes of chicory, endive, great burdock and yacon provide insights into Asteraceae palaeo-polyploidization history and plant inulin production.</title>
        <authorList>
            <person name="Fan W."/>
            <person name="Wang S."/>
            <person name="Wang H."/>
            <person name="Wang A."/>
            <person name="Jiang F."/>
            <person name="Liu H."/>
            <person name="Zhao H."/>
            <person name="Xu D."/>
            <person name="Zhang Y."/>
        </authorList>
    </citation>
    <scope>NUCLEOTIDE SEQUENCE [LARGE SCALE GENOMIC DNA]</scope>
    <source>
        <strain evidence="2">cv. Punajuju</strain>
    </source>
</reference>
<keyword evidence="2" id="KW-1185">Reference proteome</keyword>